<feature type="domain" description="Calcineurin-like phosphoesterase" evidence="5">
    <location>
        <begin position="820"/>
        <end position="1012"/>
    </location>
</feature>
<dbReference type="SUPFAM" id="SSF56300">
    <property type="entry name" value="Metallo-dependent phosphatases"/>
    <property type="match status" value="2"/>
</dbReference>
<proteinExistence type="predicted"/>
<evidence type="ECO:0000259" key="5">
    <source>
        <dbReference type="Pfam" id="PF00149"/>
    </source>
</evidence>
<dbReference type="Proteomes" id="UP000824071">
    <property type="component" value="Unassembled WGS sequence"/>
</dbReference>
<dbReference type="PANTHER" id="PTHR45867:SF3">
    <property type="entry name" value="ACID PHOSPHATASE TYPE 7"/>
    <property type="match status" value="1"/>
</dbReference>
<name>A0A9D1LDV2_9FIRM</name>
<reference evidence="7" key="2">
    <citation type="journal article" date="2021" name="PeerJ">
        <title>Extensive microbial diversity within the chicken gut microbiome revealed by metagenomics and culture.</title>
        <authorList>
            <person name="Gilroy R."/>
            <person name="Ravi A."/>
            <person name="Getino M."/>
            <person name="Pursley I."/>
            <person name="Horton D.L."/>
            <person name="Alikhan N.F."/>
            <person name="Baker D."/>
            <person name="Gharbi K."/>
            <person name="Hall N."/>
            <person name="Watson M."/>
            <person name="Adriaenssens E.M."/>
            <person name="Foster-Nyarko E."/>
            <person name="Jarju S."/>
            <person name="Secka A."/>
            <person name="Antonio M."/>
            <person name="Oren A."/>
            <person name="Chaudhuri R.R."/>
            <person name="La Ragione R."/>
            <person name="Hildebrand F."/>
            <person name="Pallen M.J."/>
        </authorList>
    </citation>
    <scope>NUCLEOTIDE SEQUENCE</scope>
    <source>
        <strain evidence="7">ChiGjej1B1-19959</strain>
    </source>
</reference>
<dbReference type="EMBL" id="DVMW01000012">
    <property type="protein sequence ID" value="HIU35231.1"/>
    <property type="molecule type" value="Genomic_DNA"/>
</dbReference>
<dbReference type="InterPro" id="IPR015914">
    <property type="entry name" value="PAPs_N"/>
</dbReference>
<feature type="chain" id="PRO_5039600525" evidence="4">
    <location>
        <begin position="35"/>
        <end position="1180"/>
    </location>
</feature>
<organism evidence="7 8">
    <name type="scientific">Candidatus Fimenecus excrementigallinarum</name>
    <dbReference type="NCBI Taxonomy" id="2840816"/>
    <lineage>
        <taxon>Bacteria</taxon>
        <taxon>Bacillati</taxon>
        <taxon>Bacillota</taxon>
        <taxon>Clostridia</taxon>
        <taxon>Candidatus Fimenecus</taxon>
    </lineage>
</organism>
<evidence type="ECO:0000256" key="2">
    <source>
        <dbReference type="SAM" id="MobiDB-lite"/>
    </source>
</evidence>
<evidence type="ECO:0000256" key="3">
    <source>
        <dbReference type="SAM" id="Phobius"/>
    </source>
</evidence>
<comment type="caution">
    <text evidence="7">The sequence shown here is derived from an EMBL/GenBank/DDBJ whole genome shotgun (WGS) entry which is preliminary data.</text>
</comment>
<dbReference type="InterPro" id="IPR004843">
    <property type="entry name" value="Calcineurin-like_PHP"/>
</dbReference>
<keyword evidence="3" id="KW-0812">Transmembrane</keyword>
<dbReference type="AlphaFoldDB" id="A0A9D1LDV2"/>
<keyword evidence="1 4" id="KW-0732">Signal</keyword>
<evidence type="ECO:0000313" key="7">
    <source>
        <dbReference type="EMBL" id="HIU35231.1"/>
    </source>
</evidence>
<reference evidence="7" key="1">
    <citation type="submission" date="2020-10" db="EMBL/GenBank/DDBJ databases">
        <authorList>
            <person name="Gilroy R."/>
        </authorList>
    </citation>
    <scope>NUCLEOTIDE SEQUENCE</scope>
    <source>
        <strain evidence="7">ChiGjej1B1-19959</strain>
    </source>
</reference>
<feature type="signal peptide" evidence="4">
    <location>
        <begin position="1"/>
        <end position="34"/>
    </location>
</feature>
<evidence type="ECO:0000256" key="1">
    <source>
        <dbReference type="ARBA" id="ARBA00022729"/>
    </source>
</evidence>
<feature type="transmembrane region" description="Helical" evidence="3">
    <location>
        <begin position="1151"/>
        <end position="1170"/>
    </location>
</feature>
<dbReference type="InterPro" id="IPR008963">
    <property type="entry name" value="Purple_acid_Pase-like_N"/>
</dbReference>
<accession>A0A9D1LDV2</accession>
<dbReference type="GO" id="GO:0046872">
    <property type="term" value="F:metal ion binding"/>
    <property type="evidence" value="ECO:0007669"/>
    <property type="project" value="InterPro"/>
</dbReference>
<dbReference type="GO" id="GO:0003993">
    <property type="term" value="F:acid phosphatase activity"/>
    <property type="evidence" value="ECO:0007669"/>
    <property type="project" value="InterPro"/>
</dbReference>
<dbReference type="SUPFAM" id="SSF49363">
    <property type="entry name" value="Purple acid phosphatase, N-terminal domain"/>
    <property type="match status" value="1"/>
</dbReference>
<feature type="region of interest" description="Disordered" evidence="2">
    <location>
        <begin position="1122"/>
        <end position="1143"/>
    </location>
</feature>
<gene>
    <name evidence="7" type="ORF">IAC53_01305</name>
</gene>
<evidence type="ECO:0000256" key="4">
    <source>
        <dbReference type="SAM" id="SignalP"/>
    </source>
</evidence>
<dbReference type="PANTHER" id="PTHR45867">
    <property type="entry name" value="PURPLE ACID PHOSPHATASE"/>
    <property type="match status" value="1"/>
</dbReference>
<feature type="domain" description="Calcineurin-like phosphoesterase" evidence="5">
    <location>
        <begin position="40"/>
        <end position="210"/>
    </location>
</feature>
<dbReference type="InterPro" id="IPR029052">
    <property type="entry name" value="Metallo-depent_PP-like"/>
</dbReference>
<dbReference type="Gene3D" id="2.60.40.380">
    <property type="entry name" value="Purple acid phosphatase-like, N-terminal"/>
    <property type="match status" value="1"/>
</dbReference>
<dbReference type="Pfam" id="PF00149">
    <property type="entry name" value="Metallophos"/>
    <property type="match status" value="2"/>
</dbReference>
<evidence type="ECO:0000259" key="6">
    <source>
        <dbReference type="Pfam" id="PF16656"/>
    </source>
</evidence>
<evidence type="ECO:0000313" key="8">
    <source>
        <dbReference type="Proteomes" id="UP000824071"/>
    </source>
</evidence>
<protein>
    <submittedName>
        <fullName evidence="7">Metallophosphoesterase</fullName>
    </submittedName>
</protein>
<sequence length="1180" mass="128772">MKHHRKPFARVAALVLTLAMLLAVLPAMPLQTAAAEGNLTVGVINDLHYFPRSLMGSDVNAFIEASKLNSTTSYLADAVLDNVLYEYGEMAKTKGLKYVFIPGDLTKNGEYEGHKALAARLERFEEETGVQVLVIDGNHDIRREQSAAFENGQFVPTRTTEPEEFRELYANLGYDLADAFFTPPEGETAGMLSYAATLEGGYRVIVLDGACYSSDIHSEGLDVAETRGAYSEALMDWALGQIRDAKAQGLTPIGITHFNLVQHFENEDNLFTAFTIDNWVEVAETFADAGMHFAFTGHIHMTDIASHTSDNGETLTDCSSASLLNFPCYFRVVTMDNTAGPEQVTLDFQSYDIDRTRPIEAFGTTYPQPFKNTAFALNFGGGDMTTFATNYVRYLLEYTLIPEMEAAGGLYWYLNGALDLDGALDSLLASASGLGALQDVPKVTLKMVIKNVCDQLEREYLDGGAGTERLLSVVEAAVDKLTSIPVSDEKCTKFLELGIGSTSRAGNFGDAVSSCLAYIYLGDEDRSDDPFINDVIDRFSRGELVDELVDVLVDIVLHDVLEDELLENIHLDLVGILGSLSDVEAEAMLGDVVEQILAAFESSSVAGFVPAPSLAQIINIFFAMGLVEYNSLDDVLQSLMDEYLTKSQMDTIANEFLVFLTDFTTDTNPGLAMDNNATITYAGPVPVTPTVEDLRLPSGIAVTFGEDTETTRNISWYTKYSVTGTDIEIVPYSENPRFTGKPTRGAHIETSMAAVTREVPGVDLGVIAILSYPFTVNRHMVRVSGLEPGEKYCFRVGDAERGWWSGVGTFEMADGSDSFTFFHMSDSQSGTQKQYETFADVAKTAYAMHPDAKFILHTGDVVDSGKNFEQWNWLFNAASDTLLDTVMMPATGNHEEDMPNATVENFLLDGYPNQDTTSGVYYDFDYNNAHFMVLNTNDLNADGTLGAKQLDWLKTSAASSDKTWKIVALHKAVYSNGSHYDDDDVNALRTQLSALMPQLDIDVVLQGHDHVYLRTGVMKDNEVVTVTRRTLTHDGVEYSAYTSPEGTVYAIDGCAGVKYYQTKDAALTDELFPRAEAIVDAAAPVFAALQIEGDNLFFDAYTVEDGSARKIDSFAISKSMQADAPGGTQGGGETPVTDADVPPTAGRQTSAMLLFLIPAAATVAFAGAAAKRKRREAEDL</sequence>
<dbReference type="Gene3D" id="3.60.21.10">
    <property type="match status" value="2"/>
</dbReference>
<keyword evidence="3" id="KW-1133">Transmembrane helix</keyword>
<feature type="domain" description="Purple acid phosphatase N-terminal" evidence="6">
    <location>
        <begin position="697"/>
        <end position="810"/>
    </location>
</feature>
<dbReference type="Pfam" id="PF16656">
    <property type="entry name" value="Pur_ac_phosph_N"/>
    <property type="match status" value="1"/>
</dbReference>
<keyword evidence="3" id="KW-0472">Membrane</keyword>